<evidence type="ECO:0000256" key="1">
    <source>
        <dbReference type="ARBA" id="ARBA00009981"/>
    </source>
</evidence>
<organism evidence="3 4">
    <name type="scientific">Actinophytocola gossypii</name>
    <dbReference type="NCBI Taxonomy" id="2812003"/>
    <lineage>
        <taxon>Bacteria</taxon>
        <taxon>Bacillati</taxon>
        <taxon>Actinomycetota</taxon>
        <taxon>Actinomycetes</taxon>
        <taxon>Pseudonocardiales</taxon>
        <taxon>Pseudonocardiaceae</taxon>
    </lineage>
</organism>
<dbReference type="RefSeq" id="WP_260193377.1">
    <property type="nucleotide sequence ID" value="NZ_JAFFZE010000016.1"/>
</dbReference>
<dbReference type="InterPro" id="IPR006442">
    <property type="entry name" value="Antitoxin_Phd/YefM"/>
</dbReference>
<dbReference type="EMBL" id="JAFFZE010000016">
    <property type="protein sequence ID" value="MCT2585695.1"/>
    <property type="molecule type" value="Genomic_DNA"/>
</dbReference>
<dbReference type="Gene3D" id="3.40.1620.10">
    <property type="entry name" value="YefM-like domain"/>
    <property type="match status" value="1"/>
</dbReference>
<reference evidence="3 4" key="1">
    <citation type="submission" date="2021-02" db="EMBL/GenBank/DDBJ databases">
        <title>Actinophytocola xerophila sp. nov., isolated from soil of cotton cropping field.</title>
        <authorList>
            <person name="Huang R."/>
            <person name="Chen X."/>
            <person name="Ge X."/>
            <person name="Liu W."/>
        </authorList>
    </citation>
    <scope>NUCLEOTIDE SEQUENCE [LARGE SCALE GENOMIC DNA]</scope>
    <source>
        <strain evidence="3 4">S1-96</strain>
    </source>
</reference>
<comment type="similarity">
    <text evidence="1 2">Belongs to the phD/YefM antitoxin family.</text>
</comment>
<evidence type="ECO:0000313" key="4">
    <source>
        <dbReference type="Proteomes" id="UP001156441"/>
    </source>
</evidence>
<proteinExistence type="inferred from homology"/>
<dbReference type="SUPFAM" id="SSF143120">
    <property type="entry name" value="YefM-like"/>
    <property type="match status" value="1"/>
</dbReference>
<accession>A0ABT2JCX8</accession>
<dbReference type="InterPro" id="IPR036165">
    <property type="entry name" value="YefM-like_sf"/>
</dbReference>
<name>A0ABT2JCX8_9PSEU</name>
<comment type="caution">
    <text evidence="3">The sequence shown here is derived from an EMBL/GenBank/DDBJ whole genome shotgun (WGS) entry which is preliminary data.</text>
</comment>
<comment type="function">
    <text evidence="2">Antitoxin component of a type II toxin-antitoxin (TA) system.</text>
</comment>
<evidence type="ECO:0000313" key="3">
    <source>
        <dbReference type="EMBL" id="MCT2585695.1"/>
    </source>
</evidence>
<dbReference type="NCBIfam" id="TIGR01552">
    <property type="entry name" value="phd_fam"/>
    <property type="match status" value="1"/>
</dbReference>
<evidence type="ECO:0000256" key="2">
    <source>
        <dbReference type="RuleBase" id="RU362080"/>
    </source>
</evidence>
<protein>
    <recommendedName>
        <fullName evidence="2">Antitoxin</fullName>
    </recommendedName>
</protein>
<dbReference type="Proteomes" id="UP001156441">
    <property type="component" value="Unassembled WGS sequence"/>
</dbReference>
<gene>
    <name evidence="3" type="ORF">JT362_21485</name>
</gene>
<sequence>MRRTVKVQEAKTRLSAILADVERGDEVVIARGDVPVARLIPVQEPPERELGFVPYHVPDSFHEPLPEDELAAWEA</sequence>
<dbReference type="Pfam" id="PF02604">
    <property type="entry name" value="PhdYeFM_antitox"/>
    <property type="match status" value="1"/>
</dbReference>
<keyword evidence="4" id="KW-1185">Reference proteome</keyword>